<dbReference type="AlphaFoldDB" id="A0A3L9YDD3"/>
<keyword evidence="2 6" id="KW-0805">Transcription regulation</keyword>
<gene>
    <name evidence="9" type="ORF">BXY75_2930</name>
</gene>
<dbReference type="NCBIfam" id="NF008888">
    <property type="entry name" value="PRK11922.1"/>
    <property type="match status" value="1"/>
</dbReference>
<evidence type="ECO:0000256" key="4">
    <source>
        <dbReference type="ARBA" id="ARBA00023125"/>
    </source>
</evidence>
<accession>A0A3L9YDD3</accession>
<evidence type="ECO:0000313" key="10">
    <source>
        <dbReference type="Proteomes" id="UP000271339"/>
    </source>
</evidence>
<dbReference type="InterPro" id="IPR007627">
    <property type="entry name" value="RNA_pol_sigma70_r2"/>
</dbReference>
<feature type="domain" description="RNA polymerase sigma factor 70 region 4 type 2" evidence="8">
    <location>
        <begin position="136"/>
        <end position="188"/>
    </location>
</feature>
<evidence type="ECO:0000256" key="3">
    <source>
        <dbReference type="ARBA" id="ARBA00023082"/>
    </source>
</evidence>
<evidence type="ECO:0000256" key="2">
    <source>
        <dbReference type="ARBA" id="ARBA00023015"/>
    </source>
</evidence>
<reference evidence="9 10" key="1">
    <citation type="submission" date="2018-10" db="EMBL/GenBank/DDBJ databases">
        <title>Genomic Encyclopedia of Archaeal and Bacterial Type Strains, Phase II (KMG-II): from individual species to whole genera.</title>
        <authorList>
            <person name="Goeker M."/>
        </authorList>
    </citation>
    <scope>NUCLEOTIDE SEQUENCE [LARGE SCALE GENOMIC DNA]</scope>
    <source>
        <strain evidence="9 10">DSM 23424</strain>
    </source>
</reference>
<dbReference type="Pfam" id="PF08281">
    <property type="entry name" value="Sigma70_r4_2"/>
    <property type="match status" value="1"/>
</dbReference>
<organism evidence="9 10">
    <name type="scientific">Ulvibacter antarcticus</name>
    <dbReference type="NCBI Taxonomy" id="442714"/>
    <lineage>
        <taxon>Bacteria</taxon>
        <taxon>Pseudomonadati</taxon>
        <taxon>Bacteroidota</taxon>
        <taxon>Flavobacteriia</taxon>
        <taxon>Flavobacteriales</taxon>
        <taxon>Flavobacteriaceae</taxon>
        <taxon>Ulvibacter</taxon>
    </lineage>
</organism>
<dbReference type="InterPro" id="IPR036388">
    <property type="entry name" value="WH-like_DNA-bd_sf"/>
</dbReference>
<dbReference type="Proteomes" id="UP000271339">
    <property type="component" value="Unassembled WGS sequence"/>
</dbReference>
<dbReference type="SUPFAM" id="SSF88946">
    <property type="entry name" value="Sigma2 domain of RNA polymerase sigma factors"/>
    <property type="match status" value="1"/>
</dbReference>
<dbReference type="GO" id="GO:0016987">
    <property type="term" value="F:sigma factor activity"/>
    <property type="evidence" value="ECO:0007669"/>
    <property type="project" value="UniProtKB-KW"/>
</dbReference>
<keyword evidence="10" id="KW-1185">Reference proteome</keyword>
<evidence type="ECO:0000259" key="8">
    <source>
        <dbReference type="Pfam" id="PF08281"/>
    </source>
</evidence>
<dbReference type="OrthoDB" id="1027298at2"/>
<protein>
    <recommendedName>
        <fullName evidence="6">RNA polymerase sigma factor</fullName>
    </recommendedName>
</protein>
<proteinExistence type="inferred from homology"/>
<dbReference type="PANTHER" id="PTHR43133:SF51">
    <property type="entry name" value="RNA POLYMERASE SIGMA FACTOR"/>
    <property type="match status" value="1"/>
</dbReference>
<dbReference type="GO" id="GO:0003677">
    <property type="term" value="F:DNA binding"/>
    <property type="evidence" value="ECO:0007669"/>
    <property type="project" value="UniProtKB-KW"/>
</dbReference>
<evidence type="ECO:0000259" key="7">
    <source>
        <dbReference type="Pfam" id="PF04542"/>
    </source>
</evidence>
<keyword evidence="5 6" id="KW-0804">Transcription</keyword>
<evidence type="ECO:0000256" key="1">
    <source>
        <dbReference type="ARBA" id="ARBA00010641"/>
    </source>
</evidence>
<dbReference type="CDD" id="cd06171">
    <property type="entry name" value="Sigma70_r4"/>
    <property type="match status" value="1"/>
</dbReference>
<comment type="similarity">
    <text evidence="1 6">Belongs to the sigma-70 factor family. ECF subfamily.</text>
</comment>
<dbReference type="Gene3D" id="1.10.10.10">
    <property type="entry name" value="Winged helix-like DNA-binding domain superfamily/Winged helix DNA-binding domain"/>
    <property type="match status" value="1"/>
</dbReference>
<dbReference type="Gene3D" id="1.10.1740.10">
    <property type="match status" value="1"/>
</dbReference>
<keyword evidence="4 6" id="KW-0238">DNA-binding</keyword>
<dbReference type="SUPFAM" id="SSF88659">
    <property type="entry name" value="Sigma3 and sigma4 domains of RNA polymerase sigma factors"/>
    <property type="match status" value="1"/>
</dbReference>
<dbReference type="InterPro" id="IPR013324">
    <property type="entry name" value="RNA_pol_sigma_r3/r4-like"/>
</dbReference>
<dbReference type="PROSITE" id="PS01063">
    <property type="entry name" value="SIGMA70_ECF"/>
    <property type="match status" value="1"/>
</dbReference>
<keyword evidence="3 6" id="KW-0731">Sigma factor</keyword>
<dbReference type="Pfam" id="PF04542">
    <property type="entry name" value="Sigma70_r2"/>
    <property type="match status" value="1"/>
</dbReference>
<evidence type="ECO:0000256" key="5">
    <source>
        <dbReference type="ARBA" id="ARBA00023163"/>
    </source>
</evidence>
<dbReference type="EMBL" id="REFC01000015">
    <property type="protein sequence ID" value="RMA57049.1"/>
    <property type="molecule type" value="Genomic_DNA"/>
</dbReference>
<dbReference type="InterPro" id="IPR014284">
    <property type="entry name" value="RNA_pol_sigma-70_dom"/>
</dbReference>
<comment type="caution">
    <text evidence="9">The sequence shown here is derived from an EMBL/GenBank/DDBJ whole genome shotgun (WGS) entry which is preliminary data.</text>
</comment>
<evidence type="ECO:0000313" key="9">
    <source>
        <dbReference type="EMBL" id="RMA57049.1"/>
    </source>
</evidence>
<dbReference type="InterPro" id="IPR000838">
    <property type="entry name" value="RNA_pol_sigma70_ECF_CS"/>
</dbReference>
<feature type="domain" description="RNA polymerase sigma-70 region 2" evidence="7">
    <location>
        <begin position="34"/>
        <end position="101"/>
    </location>
</feature>
<name>A0A3L9YDD3_9FLAO</name>
<dbReference type="InterPro" id="IPR039425">
    <property type="entry name" value="RNA_pol_sigma-70-like"/>
</dbReference>
<sequence>MEALKTNKFATITLKDSEIVKRILIGEKELFEILMRRNNQKLYRVVRTYISKEDDVLDVLQEAYIKAYLKLEQFNGNAAFSTWLIRIGINEALQFLRKRKRLLQKVDMLNDNEVEKIKDTKYMNPESQIINTEHRMLIENAIDRLPEKYRIIFMLHQVEGMSNSEIAACLSISDDNVKVRLHRAKKYLKEELYKLSADVSVFEFGNYKCDRLVTAVMSKL</sequence>
<dbReference type="InterPro" id="IPR013249">
    <property type="entry name" value="RNA_pol_sigma70_r4_t2"/>
</dbReference>
<evidence type="ECO:0000256" key="6">
    <source>
        <dbReference type="RuleBase" id="RU000716"/>
    </source>
</evidence>
<dbReference type="GO" id="GO:0006352">
    <property type="term" value="P:DNA-templated transcription initiation"/>
    <property type="evidence" value="ECO:0007669"/>
    <property type="project" value="InterPro"/>
</dbReference>
<dbReference type="PANTHER" id="PTHR43133">
    <property type="entry name" value="RNA POLYMERASE ECF-TYPE SIGMA FACTO"/>
    <property type="match status" value="1"/>
</dbReference>
<dbReference type="RefSeq" id="WP_121908479.1">
    <property type="nucleotide sequence ID" value="NZ_REFC01000015.1"/>
</dbReference>
<dbReference type="InterPro" id="IPR013325">
    <property type="entry name" value="RNA_pol_sigma_r2"/>
</dbReference>
<dbReference type="NCBIfam" id="TIGR02937">
    <property type="entry name" value="sigma70-ECF"/>
    <property type="match status" value="1"/>
</dbReference>